<dbReference type="Proteomes" id="UP000000343">
    <property type="component" value="Chromosome"/>
</dbReference>
<evidence type="ECO:0000256" key="4">
    <source>
        <dbReference type="ARBA" id="ARBA00013078"/>
    </source>
</evidence>
<comment type="catalytic activity">
    <reaction evidence="1">
        <text>2-phosphoglycolate + H2O = glycolate + phosphate</text>
        <dbReference type="Rhea" id="RHEA:14369"/>
        <dbReference type="ChEBI" id="CHEBI:15377"/>
        <dbReference type="ChEBI" id="CHEBI:29805"/>
        <dbReference type="ChEBI" id="CHEBI:43474"/>
        <dbReference type="ChEBI" id="CHEBI:58033"/>
        <dbReference type="EC" id="3.1.3.18"/>
    </reaction>
</comment>
<name>E8WWW6_GRATM</name>
<dbReference type="eggNOG" id="COG0546">
    <property type="taxonomic scope" value="Bacteria"/>
</dbReference>
<protein>
    <recommendedName>
        <fullName evidence="4">phosphoglycolate phosphatase</fullName>
        <ecNumber evidence="4">3.1.3.18</ecNumber>
    </recommendedName>
</protein>
<sequence>MLLITPQLLVFDLDGTLIDSRTDLCNSVNATLEHFGQPALPENVVASYIGDGVQMLVRRALGHAHMIAAGATEDAAPSPHDDALINEATRWFISYYHDHKLDFTYVYPGVIESLEQIRSQRPDLPMAVLTNKPVHPSRDICRHFGMDRFFFKVYGGNSFANKKPDPAGLHILMGEASLLIGDAITPGQTVMIGDSHVDVETARNAGTHALGCTFGLSPQTLALAKPDVSVDSAFDWPSALNL</sequence>
<dbReference type="PaxDb" id="1198114-AciX9_1474"/>
<dbReference type="HOGENOM" id="CLU_045011_19_1_0"/>
<dbReference type="GO" id="GO:0008967">
    <property type="term" value="F:phosphoglycolate phosphatase activity"/>
    <property type="evidence" value="ECO:0007669"/>
    <property type="project" value="UniProtKB-EC"/>
</dbReference>
<dbReference type="InterPro" id="IPR036412">
    <property type="entry name" value="HAD-like_sf"/>
</dbReference>
<dbReference type="STRING" id="1198114.AciX9_1474"/>
<dbReference type="EC" id="3.1.3.18" evidence="4"/>
<dbReference type="OrthoDB" id="9807630at2"/>
<evidence type="ECO:0000256" key="3">
    <source>
        <dbReference type="ARBA" id="ARBA00006171"/>
    </source>
</evidence>
<dbReference type="GO" id="GO:0005829">
    <property type="term" value="C:cytosol"/>
    <property type="evidence" value="ECO:0007669"/>
    <property type="project" value="TreeGrafter"/>
</dbReference>
<dbReference type="InterPro" id="IPR041492">
    <property type="entry name" value="HAD_2"/>
</dbReference>
<dbReference type="AlphaFoldDB" id="E8WWW6"/>
<reference evidence="6" key="1">
    <citation type="submission" date="2011-01" db="EMBL/GenBank/DDBJ databases">
        <title>Complete sequence of chromosome of Acidobacterium sp. MP5ACTX9.</title>
        <authorList>
            <consortium name="US DOE Joint Genome Institute"/>
            <person name="Lucas S."/>
            <person name="Copeland A."/>
            <person name="Lapidus A."/>
            <person name="Cheng J.-F."/>
            <person name="Goodwin L."/>
            <person name="Pitluck S."/>
            <person name="Teshima H."/>
            <person name="Detter J.C."/>
            <person name="Han C."/>
            <person name="Tapia R."/>
            <person name="Land M."/>
            <person name="Hauser L."/>
            <person name="Kyrpides N."/>
            <person name="Ivanova N."/>
            <person name="Ovchinnikova G."/>
            <person name="Pagani I."/>
            <person name="Rawat S.R."/>
            <person name="Mannisto M."/>
            <person name="Haggblom M.M."/>
            <person name="Woyke T."/>
        </authorList>
    </citation>
    <scope>NUCLEOTIDE SEQUENCE [LARGE SCALE GENOMIC DNA]</scope>
    <source>
        <strain evidence="6">MP5ACTX9</strain>
    </source>
</reference>
<evidence type="ECO:0000313" key="6">
    <source>
        <dbReference type="Proteomes" id="UP000000343"/>
    </source>
</evidence>
<organism evidence="6">
    <name type="scientific">Granulicella tundricola (strain ATCC BAA-1859 / DSM 23138 / MP5ACTX9)</name>
    <dbReference type="NCBI Taxonomy" id="1198114"/>
    <lineage>
        <taxon>Bacteria</taxon>
        <taxon>Pseudomonadati</taxon>
        <taxon>Acidobacteriota</taxon>
        <taxon>Terriglobia</taxon>
        <taxon>Terriglobales</taxon>
        <taxon>Acidobacteriaceae</taxon>
        <taxon>Granulicella</taxon>
    </lineage>
</organism>
<dbReference type="InterPro" id="IPR023214">
    <property type="entry name" value="HAD_sf"/>
</dbReference>
<comment type="pathway">
    <text evidence="2">Organic acid metabolism; glycolate biosynthesis; glycolate from 2-phosphoglycolate: step 1/1.</text>
</comment>
<dbReference type="InterPro" id="IPR050155">
    <property type="entry name" value="HAD-like_hydrolase_sf"/>
</dbReference>
<dbReference type="Gene3D" id="3.40.50.1000">
    <property type="entry name" value="HAD superfamily/HAD-like"/>
    <property type="match status" value="1"/>
</dbReference>
<dbReference type="GO" id="GO:0006281">
    <property type="term" value="P:DNA repair"/>
    <property type="evidence" value="ECO:0007669"/>
    <property type="project" value="TreeGrafter"/>
</dbReference>
<keyword evidence="5" id="KW-0378">Hydrolase</keyword>
<evidence type="ECO:0000256" key="2">
    <source>
        <dbReference type="ARBA" id="ARBA00004818"/>
    </source>
</evidence>
<dbReference type="EMBL" id="CP002480">
    <property type="protein sequence ID" value="ADW68527.1"/>
    <property type="molecule type" value="Genomic_DNA"/>
</dbReference>
<comment type="similarity">
    <text evidence="3">Belongs to the HAD-like hydrolase superfamily. CbbY/CbbZ/Gph/YieH family.</text>
</comment>
<dbReference type="InterPro" id="IPR023198">
    <property type="entry name" value="PGP-like_dom2"/>
</dbReference>
<evidence type="ECO:0000256" key="1">
    <source>
        <dbReference type="ARBA" id="ARBA00000830"/>
    </source>
</evidence>
<dbReference type="KEGG" id="acm:AciX9_1474"/>
<dbReference type="PANTHER" id="PTHR43434">
    <property type="entry name" value="PHOSPHOGLYCOLATE PHOSPHATASE"/>
    <property type="match status" value="1"/>
</dbReference>
<dbReference type="SFLD" id="SFLDS00003">
    <property type="entry name" value="Haloacid_Dehalogenase"/>
    <property type="match status" value="1"/>
</dbReference>
<dbReference type="SFLD" id="SFLDG01129">
    <property type="entry name" value="C1.5:_HAD__Beta-PGM__Phosphata"/>
    <property type="match status" value="1"/>
</dbReference>
<dbReference type="Pfam" id="PF13419">
    <property type="entry name" value="HAD_2"/>
    <property type="match status" value="1"/>
</dbReference>
<keyword evidence="6" id="KW-1185">Reference proteome</keyword>
<gene>
    <name evidence="5" type="ordered locus">AciX9_1474</name>
</gene>
<evidence type="ECO:0000313" key="5">
    <source>
        <dbReference type="EMBL" id="ADW68527.1"/>
    </source>
</evidence>
<dbReference type="RefSeq" id="WP_013579847.1">
    <property type="nucleotide sequence ID" value="NC_015064.1"/>
</dbReference>
<dbReference type="SUPFAM" id="SSF56784">
    <property type="entry name" value="HAD-like"/>
    <property type="match status" value="1"/>
</dbReference>
<accession>E8WWW6</accession>
<dbReference type="PANTHER" id="PTHR43434:SF1">
    <property type="entry name" value="PHOSPHOGLYCOLATE PHOSPHATASE"/>
    <property type="match status" value="1"/>
</dbReference>
<dbReference type="Gene3D" id="1.10.150.240">
    <property type="entry name" value="Putative phosphatase, domain 2"/>
    <property type="match status" value="1"/>
</dbReference>
<proteinExistence type="inferred from homology"/>